<accession>A0A1F5PFB7</accession>
<organism evidence="1 2">
    <name type="scientific">Candidatus Doudnabacteria bacterium RIFCSPHIGHO2_01_FULL_50_11</name>
    <dbReference type="NCBI Taxonomy" id="1817828"/>
    <lineage>
        <taxon>Bacteria</taxon>
        <taxon>Candidatus Doudnaibacteriota</taxon>
    </lineage>
</organism>
<dbReference type="Proteomes" id="UP000178377">
    <property type="component" value="Unassembled WGS sequence"/>
</dbReference>
<proteinExistence type="predicted"/>
<reference evidence="1 2" key="1">
    <citation type="journal article" date="2016" name="Nat. Commun.">
        <title>Thousands of microbial genomes shed light on interconnected biogeochemical processes in an aquifer system.</title>
        <authorList>
            <person name="Anantharaman K."/>
            <person name="Brown C.T."/>
            <person name="Hug L.A."/>
            <person name="Sharon I."/>
            <person name="Castelle C.J."/>
            <person name="Probst A.J."/>
            <person name="Thomas B.C."/>
            <person name="Singh A."/>
            <person name="Wilkins M.J."/>
            <person name="Karaoz U."/>
            <person name="Brodie E.L."/>
            <person name="Williams K.H."/>
            <person name="Hubbard S.S."/>
            <person name="Banfield J.F."/>
        </authorList>
    </citation>
    <scope>NUCLEOTIDE SEQUENCE [LARGE SCALE GENOMIC DNA]</scope>
</reference>
<protein>
    <submittedName>
        <fullName evidence="1">Uncharacterized protein</fullName>
    </submittedName>
</protein>
<dbReference type="STRING" id="1817828.A2722_03165"/>
<name>A0A1F5PFB7_9BACT</name>
<gene>
    <name evidence="1" type="ORF">A2722_03165</name>
</gene>
<evidence type="ECO:0000313" key="2">
    <source>
        <dbReference type="Proteomes" id="UP000178377"/>
    </source>
</evidence>
<evidence type="ECO:0000313" key="1">
    <source>
        <dbReference type="EMBL" id="OGE88591.1"/>
    </source>
</evidence>
<dbReference type="EMBL" id="MFEO01000032">
    <property type="protein sequence ID" value="OGE88591.1"/>
    <property type="molecule type" value="Genomic_DNA"/>
</dbReference>
<sequence>MLSIRSLFSSPRVTSTLTIAPGFSQDMRRDAWVLLGDTDDPVEFRPDDLRLVRFPNLSEIIDEEGNVHPSASSDGNFGQRHGEALVKNHRLISTQWLAMVGKRGAIPLLGTRWRHYHHQRIVLPCIDFSEGRWRVNFQWLVDLRSSACYLLCDSTKHKPSIA</sequence>
<dbReference type="AlphaFoldDB" id="A0A1F5PFB7"/>
<comment type="caution">
    <text evidence="1">The sequence shown here is derived from an EMBL/GenBank/DDBJ whole genome shotgun (WGS) entry which is preliminary data.</text>
</comment>